<sequence>MVKRIFAIGLALVLTVGFSLNSVVKASSNDSSGSINEQFGDPIAVFGDSLTPDQKEETKTLLGITDSTQTKEVTVTGADIVKYINGDPNSHLYSSAIITRKDAGSGLNIKIVTPDNITEVTEQMYANALLTAGIKDADVEVASPIKVSGHSALTGIYKAYDTSGGSLNTARTDVANQELNLATNLSKQDGISQDKVNQLLTQIKQEMANQKPATKQDVANIVDDKLNSLQIQLSPKDRQLLIDLFNQMRKLNINFGDVEKQLSDLTHGFGQKLKNTVEDKGFWQKVANFFSQLFDSIGNFFASLSK</sequence>
<dbReference type="RefSeq" id="WP_066268973.1">
    <property type="nucleotide sequence ID" value="NZ_JARMAB010000012.1"/>
</dbReference>
<gene>
    <name evidence="1" type="ORF">P4T90_09725</name>
</gene>
<protein>
    <submittedName>
        <fullName evidence="1">DUF1002 domain-containing protein</fullName>
    </submittedName>
</protein>
<comment type="caution">
    <text evidence="1">The sequence shown here is derived from an EMBL/GenBank/DDBJ whole genome shotgun (WGS) entry which is preliminary data.</text>
</comment>
<name>A0ABU6MJX7_9BACI</name>
<reference evidence="1 2" key="1">
    <citation type="submission" date="2023-03" db="EMBL/GenBank/DDBJ databases">
        <title>Bacillus Genome Sequencing.</title>
        <authorList>
            <person name="Dunlap C."/>
        </authorList>
    </citation>
    <scope>NUCLEOTIDE SEQUENCE [LARGE SCALE GENOMIC DNA]</scope>
    <source>
        <strain evidence="1 2">B-23453</strain>
    </source>
</reference>
<evidence type="ECO:0000313" key="1">
    <source>
        <dbReference type="EMBL" id="MED1203355.1"/>
    </source>
</evidence>
<accession>A0ABU6MJX7</accession>
<evidence type="ECO:0000313" key="2">
    <source>
        <dbReference type="Proteomes" id="UP001341444"/>
    </source>
</evidence>
<dbReference type="Pfam" id="PF06207">
    <property type="entry name" value="DUF1002"/>
    <property type="match status" value="1"/>
</dbReference>
<dbReference type="EMBL" id="JARMAB010000012">
    <property type="protein sequence ID" value="MED1203355.1"/>
    <property type="molecule type" value="Genomic_DNA"/>
</dbReference>
<dbReference type="Proteomes" id="UP001341444">
    <property type="component" value="Unassembled WGS sequence"/>
</dbReference>
<organism evidence="1 2">
    <name type="scientific">Heyndrickxia acidicola</name>
    <dbReference type="NCBI Taxonomy" id="209389"/>
    <lineage>
        <taxon>Bacteria</taxon>
        <taxon>Bacillati</taxon>
        <taxon>Bacillota</taxon>
        <taxon>Bacilli</taxon>
        <taxon>Bacillales</taxon>
        <taxon>Bacillaceae</taxon>
        <taxon>Heyndrickxia</taxon>
    </lineage>
</organism>
<keyword evidence="2" id="KW-1185">Reference proteome</keyword>
<proteinExistence type="predicted"/>
<dbReference type="InterPro" id="IPR009343">
    <property type="entry name" value="DUF1002"/>
</dbReference>